<keyword evidence="1" id="KW-0472">Membrane</keyword>
<evidence type="ECO:0000256" key="1">
    <source>
        <dbReference type="SAM" id="Phobius"/>
    </source>
</evidence>
<gene>
    <name evidence="2" type="ORF">GS441_21835</name>
    <name evidence="3" type="ORF">GS453_07370</name>
    <name evidence="4" type="ORF">GS453_14715</name>
</gene>
<dbReference type="EMBL" id="WUXD01000002">
    <property type="protein sequence ID" value="MBM4626693.1"/>
    <property type="molecule type" value="Genomic_DNA"/>
</dbReference>
<reference evidence="2" key="1">
    <citation type="submission" date="2019-11" db="EMBL/GenBank/DDBJ databases">
        <title>Spread of Macrolides and rifampicin resistant Rhodococcus equi in clinical isolates in the USA.</title>
        <authorList>
            <person name="Alvarez-Narvaez S."/>
            <person name="Huber L."/>
            <person name="Cohen N.D."/>
            <person name="Slovis N."/>
            <person name="Greiter M."/>
            <person name="Giguere S."/>
            <person name="Hart K."/>
        </authorList>
    </citation>
    <scope>NUCLEOTIDE SEQUENCE</scope>
    <source>
        <strain evidence="2">Lh_17</strain>
        <strain evidence="3">Lh_38</strain>
    </source>
</reference>
<keyword evidence="1" id="KW-0812">Transmembrane</keyword>
<evidence type="ECO:0000313" key="3">
    <source>
        <dbReference type="EMBL" id="MBM4626693.1"/>
    </source>
</evidence>
<evidence type="ECO:0000313" key="2">
    <source>
        <dbReference type="EMBL" id="MBM4567960.1"/>
    </source>
</evidence>
<sequence>MKIAALWIAAVLSAGIAVGQAVLIVHGIGSWWIVVAAVATFAVSSATLWGEVVDR</sequence>
<dbReference type="RefSeq" id="WP_175279138.1">
    <property type="nucleotide sequence ID" value="NZ_AP025268.1"/>
</dbReference>
<evidence type="ECO:0000313" key="4">
    <source>
        <dbReference type="EMBL" id="MBM4628066.1"/>
    </source>
</evidence>
<organism evidence="2 5">
    <name type="scientific">Rhodococcus hoagii</name>
    <name type="common">Corynebacterium equii</name>
    <dbReference type="NCBI Taxonomy" id="43767"/>
    <lineage>
        <taxon>Bacteria</taxon>
        <taxon>Bacillati</taxon>
        <taxon>Actinomycetota</taxon>
        <taxon>Actinomycetes</taxon>
        <taxon>Mycobacteriales</taxon>
        <taxon>Nocardiaceae</taxon>
        <taxon>Prescottella</taxon>
    </lineage>
</organism>
<accession>A0A9Q2S916</accession>
<keyword evidence="1" id="KW-1133">Transmembrane helix</keyword>
<dbReference type="EMBL" id="WUXR01000017">
    <property type="protein sequence ID" value="MBM4567960.1"/>
    <property type="molecule type" value="Genomic_DNA"/>
</dbReference>
<feature type="transmembrane region" description="Helical" evidence="1">
    <location>
        <begin position="29"/>
        <end position="49"/>
    </location>
</feature>
<dbReference type="EMBL" id="WUXD01000023">
    <property type="protein sequence ID" value="MBM4628066.1"/>
    <property type="molecule type" value="Genomic_DNA"/>
</dbReference>
<evidence type="ECO:0000313" key="5">
    <source>
        <dbReference type="Proteomes" id="UP000808906"/>
    </source>
</evidence>
<name>A0A9Q2S916_RHOHA</name>
<protein>
    <submittedName>
        <fullName evidence="2">Uncharacterized protein</fullName>
    </submittedName>
</protein>
<dbReference type="AlphaFoldDB" id="A0A9Q2S916"/>
<dbReference type="Proteomes" id="UP000738270">
    <property type="component" value="Unassembled WGS sequence"/>
</dbReference>
<dbReference type="Proteomes" id="UP000808906">
    <property type="component" value="Unassembled WGS sequence"/>
</dbReference>
<comment type="caution">
    <text evidence="2">The sequence shown here is derived from an EMBL/GenBank/DDBJ whole genome shotgun (WGS) entry which is preliminary data.</text>
</comment>
<proteinExistence type="predicted"/>